<keyword evidence="3" id="KW-1185">Reference proteome</keyword>
<evidence type="ECO:0000313" key="2">
    <source>
        <dbReference type="EMBL" id="EDY17687.1"/>
    </source>
</evidence>
<proteinExistence type="predicted"/>
<evidence type="ECO:0000313" key="3">
    <source>
        <dbReference type="Proteomes" id="UP000005824"/>
    </source>
</evidence>
<feature type="transmembrane region" description="Helical" evidence="1">
    <location>
        <begin position="49"/>
        <end position="69"/>
    </location>
</feature>
<organism evidence="2 3">
    <name type="scientific">Chthoniobacter flavus Ellin428</name>
    <dbReference type="NCBI Taxonomy" id="497964"/>
    <lineage>
        <taxon>Bacteria</taxon>
        <taxon>Pseudomonadati</taxon>
        <taxon>Verrucomicrobiota</taxon>
        <taxon>Spartobacteria</taxon>
        <taxon>Chthoniobacterales</taxon>
        <taxon>Chthoniobacteraceae</taxon>
        <taxon>Chthoniobacter</taxon>
    </lineage>
</organism>
<comment type="caution">
    <text evidence="2">The sequence shown here is derived from an EMBL/GenBank/DDBJ whole genome shotgun (WGS) entry which is preliminary data.</text>
</comment>
<dbReference type="AlphaFoldDB" id="B4D736"/>
<gene>
    <name evidence="2" type="ORF">CfE428DRAFT_4726</name>
</gene>
<name>B4D736_9BACT</name>
<evidence type="ECO:0000256" key="1">
    <source>
        <dbReference type="SAM" id="Phobius"/>
    </source>
</evidence>
<reference evidence="2 3" key="1">
    <citation type="journal article" date="2011" name="J. Bacteriol.">
        <title>Genome sequence of Chthoniobacter flavus Ellin428, an aerobic heterotrophic soil bacterium.</title>
        <authorList>
            <person name="Kant R."/>
            <person name="van Passel M.W."/>
            <person name="Palva A."/>
            <person name="Lucas S."/>
            <person name="Lapidus A."/>
            <person name="Glavina Del Rio T."/>
            <person name="Dalin E."/>
            <person name="Tice H."/>
            <person name="Bruce D."/>
            <person name="Goodwin L."/>
            <person name="Pitluck S."/>
            <person name="Larimer F.W."/>
            <person name="Land M.L."/>
            <person name="Hauser L."/>
            <person name="Sangwan P."/>
            <person name="de Vos W.M."/>
            <person name="Janssen P.H."/>
            <person name="Smidt H."/>
        </authorList>
    </citation>
    <scope>NUCLEOTIDE SEQUENCE [LARGE SCALE GENOMIC DNA]</scope>
    <source>
        <strain evidence="2 3">Ellin428</strain>
    </source>
</reference>
<dbReference type="InParanoid" id="B4D736"/>
<keyword evidence="1" id="KW-0812">Transmembrane</keyword>
<accession>B4D736</accession>
<keyword evidence="1" id="KW-0472">Membrane</keyword>
<dbReference type="Proteomes" id="UP000005824">
    <property type="component" value="Unassembled WGS sequence"/>
</dbReference>
<dbReference type="EMBL" id="ABVL01000017">
    <property type="protein sequence ID" value="EDY17687.1"/>
    <property type="molecule type" value="Genomic_DNA"/>
</dbReference>
<sequence>MNTDEQDDLWRLLGQAKAPSVSPFFSRNVLRAVREEKQERPSLLAWFNWRWVSLAASACVLIVASGVALHRPQATLSQKTAQVDPVMVLAQQVSTSPDYQVINHLDELLASEETSVWLDK</sequence>
<keyword evidence="1" id="KW-1133">Transmembrane helix</keyword>
<dbReference type="RefSeq" id="WP_006982047.1">
    <property type="nucleotide sequence ID" value="NZ_ABVL01000017.1"/>
</dbReference>
<protein>
    <submittedName>
        <fullName evidence="2">Uncharacterized protein</fullName>
    </submittedName>
</protein>